<evidence type="ECO:0000313" key="2">
    <source>
        <dbReference type="EMBL" id="CBW74577.1"/>
    </source>
</evidence>
<gene>
    <name evidence="2" type="ordered locus">RBRH_02348</name>
</gene>
<accession>E5APP5</accession>
<dbReference type="Proteomes" id="UP000007437">
    <property type="component" value="Chromosome"/>
</dbReference>
<evidence type="ECO:0000256" key="1">
    <source>
        <dbReference type="SAM" id="MobiDB-lite"/>
    </source>
</evidence>
<proteinExistence type="predicted"/>
<dbReference type="EMBL" id="FR687359">
    <property type="protein sequence ID" value="CBW74577.1"/>
    <property type="molecule type" value="Genomic_DNA"/>
</dbReference>
<reference evidence="2 3" key="1">
    <citation type="journal article" date="2011" name="J. Bacteriol.">
        <title>Complete genome sequence of Burkholderia rhizoxinica, an endosymbiont of Rhizopus microsporus.</title>
        <authorList>
            <person name="Lackner G."/>
            <person name="Moebius N."/>
            <person name="Partida-Martinez L."/>
            <person name="Hertweck C."/>
        </authorList>
    </citation>
    <scope>NUCLEOTIDE SEQUENCE [LARGE SCALE GENOMIC DNA]</scope>
    <source>
        <strain evidence="3">DSM 19002 / CIP 109453 / HKI 454</strain>
    </source>
</reference>
<protein>
    <submittedName>
        <fullName evidence="2">Uncharacterized protein</fullName>
    </submittedName>
</protein>
<organism evidence="2 3">
    <name type="scientific">Mycetohabitans rhizoxinica (strain DSM 19002 / CIP 109453 / HKI 454)</name>
    <name type="common">Paraburkholderia rhizoxinica</name>
    <dbReference type="NCBI Taxonomy" id="882378"/>
    <lineage>
        <taxon>Bacteria</taxon>
        <taxon>Pseudomonadati</taxon>
        <taxon>Pseudomonadota</taxon>
        <taxon>Betaproteobacteria</taxon>
        <taxon>Burkholderiales</taxon>
        <taxon>Burkholderiaceae</taxon>
        <taxon>Mycetohabitans</taxon>
    </lineage>
</organism>
<dbReference type="AlphaFoldDB" id="E5APP5"/>
<dbReference type="STRING" id="882378.RBRH_02348"/>
<dbReference type="KEGG" id="brh:RBRH_02348"/>
<feature type="region of interest" description="Disordered" evidence="1">
    <location>
        <begin position="1"/>
        <end position="26"/>
    </location>
</feature>
<dbReference type="HOGENOM" id="CLU_3005392_0_0_4"/>
<evidence type="ECO:0000313" key="3">
    <source>
        <dbReference type="Proteomes" id="UP000007437"/>
    </source>
</evidence>
<name>E5APP5_MYCRK</name>
<sequence length="56" mass="6326">MPQLQNHQAQGRRARHLQLGSASQAAPGLRPRLRFLFEEKQWLVSQGLTSPFTSTP</sequence>